<sequence>MTERVTRTDDALAVARAVDRVAVLVAAGVPPPRALALVAGLGGGGGGGGDHDTVSSASRSSSSGSLPSWGSSSWGPSSSGSSSSGRSEVDGVLDVAGRTGAPVVPALRALAGALRDRAAAERAVRTALAGPRASARVVLALPWFGVLLGSAWGVDTVGVLTRTPLGWSCVVVASALVAAAVRWSRHLLAAAADTGGTPGLLLEIWAVALSGGGAWSDAARTVAAVHGDRDWPEADRQRLAETLALADQAGVPAAGLLRAAAVDRRADAAAESLVRAERLGVRLVLPLGVCVLPAFVCVGVVPVVLGILSSTSAGLH</sequence>
<evidence type="ECO:0000256" key="2">
    <source>
        <dbReference type="ARBA" id="ARBA00022475"/>
    </source>
</evidence>
<evidence type="ECO:0000313" key="10">
    <source>
        <dbReference type="Proteomes" id="UP001501742"/>
    </source>
</evidence>
<keyword evidence="4 7" id="KW-1133">Transmembrane helix</keyword>
<reference evidence="9 10" key="1">
    <citation type="journal article" date="2019" name="Int. J. Syst. Evol. Microbiol.">
        <title>The Global Catalogue of Microorganisms (GCM) 10K type strain sequencing project: providing services to taxonomists for standard genome sequencing and annotation.</title>
        <authorList>
            <consortium name="The Broad Institute Genomics Platform"/>
            <consortium name="The Broad Institute Genome Sequencing Center for Infectious Disease"/>
            <person name="Wu L."/>
            <person name="Ma J."/>
        </authorList>
    </citation>
    <scope>NUCLEOTIDE SEQUENCE [LARGE SCALE GENOMIC DNA]</scope>
    <source>
        <strain evidence="9 10">JCM 12140</strain>
    </source>
</reference>
<protein>
    <recommendedName>
        <fullName evidence="8">Type II secretion system protein GspF domain-containing protein</fullName>
    </recommendedName>
</protein>
<evidence type="ECO:0000256" key="4">
    <source>
        <dbReference type="ARBA" id="ARBA00022989"/>
    </source>
</evidence>
<evidence type="ECO:0000256" key="1">
    <source>
        <dbReference type="ARBA" id="ARBA00004651"/>
    </source>
</evidence>
<organism evidence="9 10">
    <name type="scientific">Curtobacterium herbarum</name>
    <dbReference type="NCBI Taxonomy" id="150122"/>
    <lineage>
        <taxon>Bacteria</taxon>
        <taxon>Bacillati</taxon>
        <taxon>Actinomycetota</taxon>
        <taxon>Actinomycetes</taxon>
        <taxon>Micrococcales</taxon>
        <taxon>Microbacteriaceae</taxon>
        <taxon>Curtobacterium</taxon>
    </lineage>
</organism>
<proteinExistence type="predicted"/>
<feature type="region of interest" description="Disordered" evidence="6">
    <location>
        <begin position="45"/>
        <end position="89"/>
    </location>
</feature>
<accession>A0ABN1ZGR1</accession>
<dbReference type="EMBL" id="BAAAJX010000017">
    <property type="protein sequence ID" value="GAA1494742.1"/>
    <property type="molecule type" value="Genomic_DNA"/>
</dbReference>
<keyword evidence="10" id="KW-1185">Reference proteome</keyword>
<evidence type="ECO:0000256" key="6">
    <source>
        <dbReference type="SAM" id="MobiDB-lite"/>
    </source>
</evidence>
<evidence type="ECO:0000259" key="8">
    <source>
        <dbReference type="Pfam" id="PF00482"/>
    </source>
</evidence>
<dbReference type="Proteomes" id="UP001501742">
    <property type="component" value="Unassembled WGS sequence"/>
</dbReference>
<name>A0ABN1ZGR1_9MICO</name>
<evidence type="ECO:0000256" key="3">
    <source>
        <dbReference type="ARBA" id="ARBA00022692"/>
    </source>
</evidence>
<keyword evidence="3 7" id="KW-0812">Transmembrane</keyword>
<feature type="transmembrane region" description="Helical" evidence="7">
    <location>
        <begin position="133"/>
        <end position="153"/>
    </location>
</feature>
<dbReference type="Pfam" id="PF00482">
    <property type="entry name" value="T2SSF"/>
    <property type="match status" value="1"/>
</dbReference>
<evidence type="ECO:0000256" key="5">
    <source>
        <dbReference type="ARBA" id="ARBA00023136"/>
    </source>
</evidence>
<feature type="domain" description="Type II secretion system protein GspF" evidence="8">
    <location>
        <begin position="18"/>
        <end position="147"/>
    </location>
</feature>
<feature type="transmembrane region" description="Helical" evidence="7">
    <location>
        <begin position="165"/>
        <end position="183"/>
    </location>
</feature>
<feature type="compositionally biased region" description="Low complexity" evidence="6">
    <location>
        <begin position="55"/>
        <end position="86"/>
    </location>
</feature>
<dbReference type="PANTHER" id="PTHR35007:SF4">
    <property type="entry name" value="CONSERVED TRANSMEMBRANE PROTEIN-RELATED"/>
    <property type="match status" value="1"/>
</dbReference>
<comment type="caution">
    <text evidence="9">The sequence shown here is derived from an EMBL/GenBank/DDBJ whole genome shotgun (WGS) entry which is preliminary data.</text>
</comment>
<feature type="transmembrane region" description="Helical" evidence="7">
    <location>
        <begin position="283"/>
        <end position="308"/>
    </location>
</feature>
<comment type="subcellular location">
    <subcellularLocation>
        <location evidence="1">Cell membrane</location>
        <topology evidence="1">Multi-pass membrane protein</topology>
    </subcellularLocation>
</comment>
<dbReference type="PANTHER" id="PTHR35007">
    <property type="entry name" value="INTEGRAL MEMBRANE PROTEIN-RELATED"/>
    <property type="match status" value="1"/>
</dbReference>
<keyword evidence="2" id="KW-1003">Cell membrane</keyword>
<gene>
    <name evidence="9" type="ORF">GCM10009627_30880</name>
</gene>
<evidence type="ECO:0000256" key="7">
    <source>
        <dbReference type="SAM" id="Phobius"/>
    </source>
</evidence>
<dbReference type="InterPro" id="IPR018076">
    <property type="entry name" value="T2SS_GspF_dom"/>
</dbReference>
<evidence type="ECO:0000313" key="9">
    <source>
        <dbReference type="EMBL" id="GAA1494742.1"/>
    </source>
</evidence>
<keyword evidence="5 7" id="KW-0472">Membrane</keyword>